<gene>
    <name evidence="1" type="ORF">LCGC14_2690320</name>
</gene>
<feature type="non-terminal residue" evidence="1">
    <location>
        <position position="1"/>
    </location>
</feature>
<dbReference type="EMBL" id="LAZR01047668">
    <property type="protein sequence ID" value="KKK93693.1"/>
    <property type="molecule type" value="Genomic_DNA"/>
</dbReference>
<dbReference type="Gene3D" id="3.40.50.150">
    <property type="entry name" value="Vaccinia Virus protein VP39"/>
    <property type="match status" value="1"/>
</dbReference>
<dbReference type="InterPro" id="IPR029063">
    <property type="entry name" value="SAM-dependent_MTases_sf"/>
</dbReference>
<dbReference type="Pfam" id="PF13489">
    <property type="entry name" value="Methyltransf_23"/>
    <property type="match status" value="1"/>
</dbReference>
<protein>
    <recommendedName>
        <fullName evidence="2">Methyltransferase type 11 domain-containing protein</fullName>
    </recommendedName>
</protein>
<dbReference type="AlphaFoldDB" id="A0A0F8ZIR4"/>
<accession>A0A0F8ZIR4</accession>
<reference evidence="1" key="1">
    <citation type="journal article" date="2015" name="Nature">
        <title>Complex archaea that bridge the gap between prokaryotes and eukaryotes.</title>
        <authorList>
            <person name="Spang A."/>
            <person name="Saw J.H."/>
            <person name="Jorgensen S.L."/>
            <person name="Zaremba-Niedzwiedzka K."/>
            <person name="Martijn J."/>
            <person name="Lind A.E."/>
            <person name="van Eijk R."/>
            <person name="Schleper C."/>
            <person name="Guy L."/>
            <person name="Ettema T.J."/>
        </authorList>
    </citation>
    <scope>NUCLEOTIDE SEQUENCE</scope>
</reference>
<comment type="caution">
    <text evidence="1">The sequence shown here is derived from an EMBL/GenBank/DDBJ whole genome shotgun (WGS) entry which is preliminary data.</text>
</comment>
<sequence length="215" mass="24881">SEWPGVKARLFYVAEFFDQKYGWKGKRVLDIGAGEGTFLKFLQQRDAWVSGLDPSVENCTKIEDLGARAYCQTVEDPIPEEKFDVVTILWTLENCQDCMGMLRFAHDCLEPDGQLMVATGSRILMPFKKPLSSYLSQNPPDTHCFRWSKETLFSALWRAEFRYLKTNDYLENDCLVCIGLPVQHEDGPMLIDSRELSNNPKDVIDFFSRWDREFP</sequence>
<evidence type="ECO:0008006" key="2">
    <source>
        <dbReference type="Google" id="ProtNLM"/>
    </source>
</evidence>
<dbReference type="SUPFAM" id="SSF53335">
    <property type="entry name" value="S-adenosyl-L-methionine-dependent methyltransferases"/>
    <property type="match status" value="1"/>
</dbReference>
<evidence type="ECO:0000313" key="1">
    <source>
        <dbReference type="EMBL" id="KKK93693.1"/>
    </source>
</evidence>
<organism evidence="1">
    <name type="scientific">marine sediment metagenome</name>
    <dbReference type="NCBI Taxonomy" id="412755"/>
    <lineage>
        <taxon>unclassified sequences</taxon>
        <taxon>metagenomes</taxon>
        <taxon>ecological metagenomes</taxon>
    </lineage>
</organism>
<proteinExistence type="predicted"/>
<name>A0A0F8ZIR4_9ZZZZ</name>
<dbReference type="CDD" id="cd02440">
    <property type="entry name" value="AdoMet_MTases"/>
    <property type="match status" value="1"/>
</dbReference>